<sequence length="275" mass="31122">MIEIGKTYDLEVIKETEFGVFLDAEDQGEILLPGKYMPDDLAVGDVIEVFLYYDSEDRPIATTQVPKAELGEFAYLQVKDNTPVGAFLDWGLDKDVLVPFAEQHRPMVEGSSYIVYLYLDKQGRITATSKIDKIVCEDNEHNFRAEDKVELIIASSTDLGFKAIVDQSHWGLLYKDEVDQRLSFGQTIHGYIKQVRADGKIDLSLKSGRQIRDAYSHLIHEYLNDHDGFAPVHDKSTPEEISELFGMSKGQFKKAIGGLYKRKVITIEPDGIRLL</sequence>
<dbReference type="InterPro" id="IPR036388">
    <property type="entry name" value="WH-like_DNA-bd_sf"/>
</dbReference>
<dbReference type="RefSeq" id="WP_419188972.1">
    <property type="nucleotide sequence ID" value="NZ_CP036526.1"/>
</dbReference>
<dbReference type="PIRSF" id="PIRSF012524">
    <property type="entry name" value="YitL_S1"/>
    <property type="match status" value="1"/>
</dbReference>
<feature type="domain" description="S1 motif" evidence="2">
    <location>
        <begin position="3"/>
        <end position="64"/>
    </location>
</feature>
<protein>
    <recommendedName>
        <fullName evidence="2">S1 motif domain-containing protein</fullName>
    </recommendedName>
</protein>
<organism evidence="3 4">
    <name type="scientific">Stieleria marina</name>
    <dbReference type="NCBI Taxonomy" id="1930275"/>
    <lineage>
        <taxon>Bacteria</taxon>
        <taxon>Pseudomonadati</taxon>
        <taxon>Planctomycetota</taxon>
        <taxon>Planctomycetia</taxon>
        <taxon>Pirellulales</taxon>
        <taxon>Pirellulaceae</taxon>
        <taxon>Stieleria</taxon>
    </lineage>
</organism>
<evidence type="ECO:0000259" key="2">
    <source>
        <dbReference type="SMART" id="SM00316"/>
    </source>
</evidence>
<feature type="domain" description="S1 motif" evidence="2">
    <location>
        <begin position="69"/>
        <end position="130"/>
    </location>
</feature>
<dbReference type="InterPro" id="IPR040764">
    <property type="entry name" value="CvfB_WH"/>
</dbReference>
<dbReference type="Pfam" id="PF17783">
    <property type="entry name" value="WHD_CvfB"/>
    <property type="match status" value="1"/>
</dbReference>
<dbReference type="Proteomes" id="UP000319817">
    <property type="component" value="Chromosome"/>
</dbReference>
<dbReference type="AlphaFoldDB" id="A0A517NVJ9"/>
<dbReference type="Pfam" id="PF13509">
    <property type="entry name" value="S1_2"/>
    <property type="match status" value="2"/>
</dbReference>
<evidence type="ECO:0000313" key="3">
    <source>
        <dbReference type="EMBL" id="QDT11155.1"/>
    </source>
</evidence>
<reference evidence="3 4" key="1">
    <citation type="submission" date="2019-02" db="EMBL/GenBank/DDBJ databases">
        <title>Deep-cultivation of Planctomycetes and their phenomic and genomic characterization uncovers novel biology.</title>
        <authorList>
            <person name="Wiegand S."/>
            <person name="Jogler M."/>
            <person name="Boedeker C."/>
            <person name="Pinto D."/>
            <person name="Vollmers J."/>
            <person name="Rivas-Marin E."/>
            <person name="Kohn T."/>
            <person name="Peeters S.H."/>
            <person name="Heuer A."/>
            <person name="Rast P."/>
            <person name="Oberbeckmann S."/>
            <person name="Bunk B."/>
            <person name="Jeske O."/>
            <person name="Meyerdierks A."/>
            <person name="Storesund J.E."/>
            <person name="Kallscheuer N."/>
            <person name="Luecker S."/>
            <person name="Lage O.M."/>
            <person name="Pohl T."/>
            <person name="Merkel B.J."/>
            <person name="Hornburger P."/>
            <person name="Mueller R.-W."/>
            <person name="Bruemmer F."/>
            <person name="Labrenz M."/>
            <person name="Spormann A.M."/>
            <person name="Op den Camp H."/>
            <person name="Overmann J."/>
            <person name="Amann R."/>
            <person name="Jetten M.S.M."/>
            <person name="Mascher T."/>
            <person name="Medema M.H."/>
            <person name="Devos D.P."/>
            <person name="Kaster A.-K."/>
            <person name="Ovreas L."/>
            <person name="Rohde M."/>
            <person name="Galperin M.Y."/>
            <person name="Jogler C."/>
        </authorList>
    </citation>
    <scope>NUCLEOTIDE SEQUENCE [LARGE SCALE GENOMIC DNA]</scope>
    <source>
        <strain evidence="3 4">K23_9</strain>
    </source>
</reference>
<comment type="similarity">
    <text evidence="1">Belongs to the CvfB family.</text>
</comment>
<dbReference type="EMBL" id="CP036526">
    <property type="protein sequence ID" value="QDT11155.1"/>
    <property type="molecule type" value="Genomic_DNA"/>
</dbReference>
<evidence type="ECO:0000256" key="1">
    <source>
        <dbReference type="PIRNR" id="PIRNR012524"/>
    </source>
</evidence>
<gene>
    <name evidence="3" type="ORF">K239x_31490</name>
</gene>
<dbReference type="InterPro" id="IPR012340">
    <property type="entry name" value="NA-bd_OB-fold"/>
</dbReference>
<dbReference type="InterPro" id="IPR039566">
    <property type="entry name" value="CvfB_S1_st"/>
</dbReference>
<dbReference type="PANTHER" id="PTHR37296:SF1">
    <property type="entry name" value="CONSERVED VIRULENCE FACTOR B"/>
    <property type="match status" value="1"/>
</dbReference>
<dbReference type="Gene3D" id="1.10.10.10">
    <property type="entry name" value="Winged helix-like DNA-binding domain superfamily/Winged helix DNA-binding domain"/>
    <property type="match status" value="1"/>
</dbReference>
<dbReference type="SMART" id="SM00316">
    <property type="entry name" value="S1"/>
    <property type="match status" value="3"/>
</dbReference>
<accession>A0A517NVJ9</accession>
<feature type="domain" description="S1 motif" evidence="2">
    <location>
        <begin position="144"/>
        <end position="206"/>
    </location>
</feature>
<dbReference type="InterPro" id="IPR014464">
    <property type="entry name" value="CvfB_fam"/>
</dbReference>
<keyword evidence="4" id="KW-1185">Reference proteome</keyword>
<dbReference type="PANTHER" id="PTHR37296">
    <property type="entry name" value="CONSERVED VIRULENCE FACTOR B"/>
    <property type="match status" value="1"/>
</dbReference>
<proteinExistence type="inferred from homology"/>
<dbReference type="Gene3D" id="2.40.50.140">
    <property type="entry name" value="Nucleic acid-binding proteins"/>
    <property type="match status" value="2"/>
</dbReference>
<name>A0A517NVJ9_9BACT</name>
<dbReference type="InterPro" id="IPR003029">
    <property type="entry name" value="S1_domain"/>
</dbReference>
<evidence type="ECO:0000313" key="4">
    <source>
        <dbReference type="Proteomes" id="UP000319817"/>
    </source>
</evidence>
<dbReference type="GO" id="GO:0003676">
    <property type="term" value="F:nucleic acid binding"/>
    <property type="evidence" value="ECO:0007669"/>
    <property type="project" value="InterPro"/>
</dbReference>